<dbReference type="InterPro" id="IPR007372">
    <property type="entry name" value="Lipid/polyisoprenoid-bd_YceI"/>
</dbReference>
<name>A0ABS3V0L3_9ACTN</name>
<evidence type="ECO:0000313" key="3">
    <source>
        <dbReference type="EMBL" id="MBO3744321.1"/>
    </source>
</evidence>
<comment type="caution">
    <text evidence="3">The sequence shown here is derived from an EMBL/GenBank/DDBJ whole genome shotgun (WGS) entry which is preliminary data.</text>
</comment>
<dbReference type="Proteomes" id="UP000679690">
    <property type="component" value="Unassembled WGS sequence"/>
</dbReference>
<keyword evidence="4" id="KW-1185">Reference proteome</keyword>
<sequence>MTTNQLTGIRPGTYLLDPARSSCRITATHVFGLRPVTGTMTLTGGTVTVAADPERSIASAELDAASFLTDDPRRDRDVRGRRFLDTANHPEIGFRSTGLHPDPEGWRMTGVLAVRGGYCDVTVNVRPAVPVGDGYRLTAACVVDRVAAGVTAGRALIARHIRIELDLCAIRLPAPST</sequence>
<evidence type="ECO:0000256" key="1">
    <source>
        <dbReference type="ARBA" id="ARBA00008812"/>
    </source>
</evidence>
<dbReference type="PANTHER" id="PTHR34406">
    <property type="entry name" value="PROTEIN YCEI"/>
    <property type="match status" value="1"/>
</dbReference>
<dbReference type="EMBL" id="JAGFNS010000061">
    <property type="protein sequence ID" value="MBO3744321.1"/>
    <property type="molecule type" value="Genomic_DNA"/>
</dbReference>
<dbReference type="InterPro" id="IPR036761">
    <property type="entry name" value="TTHA0802/YceI-like_sf"/>
</dbReference>
<evidence type="ECO:0000313" key="4">
    <source>
        <dbReference type="Proteomes" id="UP000679690"/>
    </source>
</evidence>
<organism evidence="3 4">
    <name type="scientific">Actinoplanes flavus</name>
    <dbReference type="NCBI Taxonomy" id="2820290"/>
    <lineage>
        <taxon>Bacteria</taxon>
        <taxon>Bacillati</taxon>
        <taxon>Actinomycetota</taxon>
        <taxon>Actinomycetes</taxon>
        <taxon>Micromonosporales</taxon>
        <taxon>Micromonosporaceae</taxon>
        <taxon>Actinoplanes</taxon>
    </lineage>
</organism>
<evidence type="ECO:0000259" key="2">
    <source>
        <dbReference type="SMART" id="SM00867"/>
    </source>
</evidence>
<feature type="domain" description="Lipid/polyisoprenoid-binding YceI-like" evidence="2">
    <location>
        <begin position="13"/>
        <end position="170"/>
    </location>
</feature>
<dbReference type="RefSeq" id="WP_208473550.1">
    <property type="nucleotide sequence ID" value="NZ_JAGFNS010000061.1"/>
</dbReference>
<reference evidence="3 4" key="1">
    <citation type="submission" date="2021-03" db="EMBL/GenBank/DDBJ databases">
        <title>Actinoplanes flavus sp. nov., a novel actinomycete isolated from Coconut Palm rhizosphere soil.</title>
        <authorList>
            <person name="Luo X."/>
        </authorList>
    </citation>
    <scope>NUCLEOTIDE SEQUENCE [LARGE SCALE GENOMIC DNA]</scope>
    <source>
        <strain evidence="3 4">NEAU-H7</strain>
    </source>
</reference>
<protein>
    <submittedName>
        <fullName evidence="3">YceI family protein</fullName>
    </submittedName>
</protein>
<proteinExistence type="inferred from homology"/>
<dbReference type="Pfam" id="PF04264">
    <property type="entry name" value="YceI"/>
    <property type="match status" value="1"/>
</dbReference>
<accession>A0ABS3V0L3</accession>
<dbReference type="PANTHER" id="PTHR34406:SF1">
    <property type="entry name" value="PROTEIN YCEI"/>
    <property type="match status" value="1"/>
</dbReference>
<gene>
    <name evidence="3" type="ORF">J5X75_43220</name>
</gene>
<dbReference type="SUPFAM" id="SSF101874">
    <property type="entry name" value="YceI-like"/>
    <property type="match status" value="1"/>
</dbReference>
<dbReference type="SMART" id="SM00867">
    <property type="entry name" value="YceI"/>
    <property type="match status" value="1"/>
</dbReference>
<comment type="similarity">
    <text evidence="1">Belongs to the UPF0312 family.</text>
</comment>
<dbReference type="Gene3D" id="2.40.128.110">
    <property type="entry name" value="Lipid/polyisoprenoid-binding, YceI-like"/>
    <property type="match status" value="1"/>
</dbReference>